<dbReference type="EC" id="2.1.1.100" evidence="3 10"/>
<feature type="transmembrane region" description="Helical" evidence="10">
    <location>
        <begin position="20"/>
        <end position="45"/>
    </location>
</feature>
<evidence type="ECO:0000256" key="1">
    <source>
        <dbReference type="ARBA" id="ARBA00004141"/>
    </source>
</evidence>
<reference evidence="11 12" key="1">
    <citation type="submission" date="2016-11" db="EMBL/GenBank/DDBJ databases">
        <title>The macronuclear genome of Stentor coeruleus: a giant cell with tiny introns.</title>
        <authorList>
            <person name="Slabodnick M."/>
            <person name="Ruby J.G."/>
            <person name="Reiff S.B."/>
            <person name="Swart E.C."/>
            <person name="Gosai S."/>
            <person name="Prabakaran S."/>
            <person name="Witkowska E."/>
            <person name="Larue G.E."/>
            <person name="Fisher S."/>
            <person name="Freeman R.M."/>
            <person name="Gunawardena J."/>
            <person name="Chu W."/>
            <person name="Stover N.A."/>
            <person name="Gregory B.D."/>
            <person name="Nowacki M."/>
            <person name="Derisi J."/>
            <person name="Roy S.W."/>
            <person name="Marshall W.F."/>
            <person name="Sood P."/>
        </authorList>
    </citation>
    <scope>NUCLEOTIDE SEQUENCE [LARGE SCALE GENOMIC DNA]</scope>
    <source>
        <strain evidence="11">WM001</strain>
    </source>
</reference>
<dbReference type="Gene3D" id="1.20.120.1630">
    <property type="match status" value="1"/>
</dbReference>
<comment type="subcellular location">
    <subcellularLocation>
        <location evidence="10">Endoplasmic reticulum membrane</location>
        <topology evidence="10">Multi-pass membrane protein</topology>
    </subcellularLocation>
    <subcellularLocation>
        <location evidence="1">Membrane</location>
        <topology evidence="1">Multi-pass membrane protein</topology>
    </subcellularLocation>
</comment>
<dbReference type="AlphaFoldDB" id="A0A1R2BZT2"/>
<keyword evidence="4 10" id="KW-0489">Methyltransferase</keyword>
<feature type="transmembrane region" description="Helical" evidence="10">
    <location>
        <begin position="86"/>
        <end position="105"/>
    </location>
</feature>
<evidence type="ECO:0000256" key="8">
    <source>
        <dbReference type="ARBA" id="ARBA00022989"/>
    </source>
</evidence>
<comment type="caution">
    <text evidence="11">The sequence shown here is derived from an EMBL/GenBank/DDBJ whole genome shotgun (WGS) entry which is preliminary data.</text>
</comment>
<dbReference type="Proteomes" id="UP000187209">
    <property type="component" value="Unassembled WGS sequence"/>
</dbReference>
<comment type="similarity">
    <text evidence="2 10">Belongs to the class VI-like SAM-binding methyltransferase superfamily. Isoprenylcysteine carboxyl methyltransferase family.</text>
</comment>
<dbReference type="InterPro" id="IPR025770">
    <property type="entry name" value="PPMT_MeTrfase"/>
</dbReference>
<keyword evidence="7 10" id="KW-0812">Transmembrane</keyword>
<evidence type="ECO:0000256" key="4">
    <source>
        <dbReference type="ARBA" id="ARBA00022603"/>
    </source>
</evidence>
<sequence length="278" mass="32745">MENSSKEDGLWFWISERKHFFVCVLASFLALVSFWGIGFVIIFIYADFCKYRDIKHCLSVTFLVAFGLISLPLYSCFTLENDTWSLALKCYLISLILFHIGEFYVQSYFHYKEANFSTFLLDHSKDYTIAITASFSEHLSKLILPYPSFIWICIFGIIITSIGHIFRIGSEINCGQNFSHRIKYSKKASHVLVTNGFYKLCRHPSYFGWFLWSVGTQIMLGNIICTIGFYWASVHFFRNRLSYEEPLLVEFFRNDYVKYIKNTSQFFPGWRNFLEEEV</sequence>
<dbReference type="GO" id="GO:0005789">
    <property type="term" value="C:endoplasmic reticulum membrane"/>
    <property type="evidence" value="ECO:0007669"/>
    <property type="project" value="UniProtKB-SubCell"/>
</dbReference>
<dbReference type="InterPro" id="IPR007269">
    <property type="entry name" value="ICMT_MeTrfase"/>
</dbReference>
<keyword evidence="9 10" id="KW-0472">Membrane</keyword>
<evidence type="ECO:0000256" key="3">
    <source>
        <dbReference type="ARBA" id="ARBA00012151"/>
    </source>
</evidence>
<keyword evidence="10" id="KW-0256">Endoplasmic reticulum</keyword>
<organism evidence="11 12">
    <name type="scientific">Stentor coeruleus</name>
    <dbReference type="NCBI Taxonomy" id="5963"/>
    <lineage>
        <taxon>Eukaryota</taxon>
        <taxon>Sar</taxon>
        <taxon>Alveolata</taxon>
        <taxon>Ciliophora</taxon>
        <taxon>Postciliodesmatophora</taxon>
        <taxon>Heterotrichea</taxon>
        <taxon>Heterotrichida</taxon>
        <taxon>Stentoridae</taxon>
        <taxon>Stentor</taxon>
    </lineage>
</organism>
<dbReference type="PANTHER" id="PTHR12714:SF9">
    <property type="entry name" value="PROTEIN-S-ISOPRENYLCYSTEINE O-METHYLTRANSFERASE"/>
    <property type="match status" value="1"/>
</dbReference>
<dbReference type="OrthoDB" id="422086at2759"/>
<dbReference type="PROSITE" id="PS51564">
    <property type="entry name" value="SAM_ICMT"/>
    <property type="match status" value="1"/>
</dbReference>
<dbReference type="GO" id="GO:0004671">
    <property type="term" value="F:protein C-terminal S-isoprenylcysteine carboxyl O-methyltransferase activity"/>
    <property type="evidence" value="ECO:0007669"/>
    <property type="project" value="UniProtKB-EC"/>
</dbReference>
<comment type="catalytic activity">
    <reaction evidence="10">
        <text>[protein]-C-terminal S-[(2E,6E)-farnesyl]-L-cysteine + S-adenosyl-L-methionine = [protein]-C-terminal S-[(2E,6E)-farnesyl]-L-cysteine methyl ester + S-adenosyl-L-homocysteine</text>
        <dbReference type="Rhea" id="RHEA:21672"/>
        <dbReference type="Rhea" id="RHEA-COMP:12125"/>
        <dbReference type="Rhea" id="RHEA-COMP:12126"/>
        <dbReference type="ChEBI" id="CHEBI:57856"/>
        <dbReference type="ChEBI" id="CHEBI:59789"/>
        <dbReference type="ChEBI" id="CHEBI:90510"/>
        <dbReference type="ChEBI" id="CHEBI:90511"/>
        <dbReference type="EC" id="2.1.1.100"/>
    </reaction>
</comment>
<dbReference type="EMBL" id="MPUH01000348">
    <property type="protein sequence ID" value="OMJ82227.1"/>
    <property type="molecule type" value="Genomic_DNA"/>
</dbReference>
<dbReference type="Pfam" id="PF04140">
    <property type="entry name" value="ICMT"/>
    <property type="match status" value="1"/>
</dbReference>
<keyword evidence="12" id="KW-1185">Reference proteome</keyword>
<evidence type="ECO:0000256" key="6">
    <source>
        <dbReference type="ARBA" id="ARBA00022691"/>
    </source>
</evidence>
<evidence type="ECO:0000313" key="12">
    <source>
        <dbReference type="Proteomes" id="UP000187209"/>
    </source>
</evidence>
<evidence type="ECO:0000313" key="11">
    <source>
        <dbReference type="EMBL" id="OMJ82227.1"/>
    </source>
</evidence>
<proteinExistence type="inferred from homology"/>
<name>A0A1R2BZT2_9CILI</name>
<keyword evidence="5" id="KW-0808">Transferase</keyword>
<accession>A0A1R2BZT2</accession>
<gene>
    <name evidence="11" type="ORF">SteCoe_17128</name>
</gene>
<evidence type="ECO:0000256" key="10">
    <source>
        <dbReference type="RuleBase" id="RU362022"/>
    </source>
</evidence>
<keyword evidence="6 10" id="KW-0949">S-adenosyl-L-methionine</keyword>
<protein>
    <recommendedName>
        <fullName evidence="3 10">Protein-S-isoprenylcysteine O-methyltransferase</fullName>
        <ecNumber evidence="3 10">2.1.1.100</ecNumber>
    </recommendedName>
</protein>
<feature type="transmembrane region" description="Helical" evidence="10">
    <location>
        <begin position="57"/>
        <end position="74"/>
    </location>
</feature>
<feature type="transmembrane region" description="Helical" evidence="10">
    <location>
        <begin position="149"/>
        <end position="169"/>
    </location>
</feature>
<evidence type="ECO:0000256" key="9">
    <source>
        <dbReference type="ARBA" id="ARBA00023136"/>
    </source>
</evidence>
<feature type="transmembrane region" description="Helical" evidence="10">
    <location>
        <begin position="209"/>
        <end position="232"/>
    </location>
</feature>
<dbReference type="PANTHER" id="PTHR12714">
    <property type="entry name" value="PROTEIN-S ISOPRENYLCYSTEINE O-METHYLTRANSFERASE"/>
    <property type="match status" value="1"/>
</dbReference>
<evidence type="ECO:0000256" key="5">
    <source>
        <dbReference type="ARBA" id="ARBA00022679"/>
    </source>
</evidence>
<evidence type="ECO:0000256" key="2">
    <source>
        <dbReference type="ARBA" id="ARBA00009140"/>
    </source>
</evidence>
<evidence type="ECO:0000256" key="7">
    <source>
        <dbReference type="ARBA" id="ARBA00022692"/>
    </source>
</evidence>
<dbReference type="GO" id="GO:0032259">
    <property type="term" value="P:methylation"/>
    <property type="evidence" value="ECO:0007669"/>
    <property type="project" value="UniProtKB-KW"/>
</dbReference>
<keyword evidence="8 10" id="KW-1133">Transmembrane helix</keyword>